<name>A0A1W1I0B8_9BACT</name>
<evidence type="ECO:0000256" key="1">
    <source>
        <dbReference type="SAM" id="MobiDB-lite"/>
    </source>
</evidence>
<dbReference type="Proteomes" id="UP000192042">
    <property type="component" value="Chromosome I"/>
</dbReference>
<keyword evidence="3" id="KW-1185">Reference proteome</keyword>
<proteinExistence type="predicted"/>
<organism evidence="2 3">
    <name type="scientific">Nitrospira japonica</name>
    <dbReference type="NCBI Taxonomy" id="1325564"/>
    <lineage>
        <taxon>Bacteria</taxon>
        <taxon>Pseudomonadati</taxon>
        <taxon>Nitrospirota</taxon>
        <taxon>Nitrospiria</taxon>
        <taxon>Nitrospirales</taxon>
        <taxon>Nitrospiraceae</taxon>
        <taxon>Nitrospira</taxon>
    </lineage>
</organism>
<dbReference type="AlphaFoldDB" id="A0A1W1I0B8"/>
<evidence type="ECO:0000313" key="2">
    <source>
        <dbReference type="EMBL" id="SLM46450.1"/>
    </source>
</evidence>
<dbReference type="EMBL" id="LT828648">
    <property type="protein sequence ID" value="SLM46450.1"/>
    <property type="molecule type" value="Genomic_DNA"/>
</dbReference>
<accession>A0A1W1I0B8</accession>
<feature type="region of interest" description="Disordered" evidence="1">
    <location>
        <begin position="57"/>
        <end position="91"/>
    </location>
</feature>
<sequence length="91" mass="10242">MGQTSTLWKSNYMEKKKTRPSYKPKIRWELLGLPFPDSGTTTPIETIRKGVSVLASQGFQPGTSRTEHTTRGRGHSRMVGGNNARRRRPGK</sequence>
<gene>
    <name evidence="2" type="ORF">NSJP_0278</name>
</gene>
<dbReference type="KEGG" id="nja:NSJP_0278"/>
<reference evidence="2 3" key="1">
    <citation type="submission" date="2017-03" db="EMBL/GenBank/DDBJ databases">
        <authorList>
            <person name="Afonso C.L."/>
            <person name="Miller P.J."/>
            <person name="Scott M.A."/>
            <person name="Spackman E."/>
            <person name="Goraichik I."/>
            <person name="Dimitrov K.M."/>
            <person name="Suarez D.L."/>
            <person name="Swayne D.E."/>
        </authorList>
    </citation>
    <scope>NUCLEOTIDE SEQUENCE [LARGE SCALE GENOMIC DNA]</scope>
    <source>
        <strain evidence="2">Genome sequencing of Nitrospira japonica strain NJ11</strain>
    </source>
</reference>
<feature type="region of interest" description="Disordered" evidence="1">
    <location>
        <begin position="1"/>
        <end position="21"/>
    </location>
</feature>
<protein>
    <submittedName>
        <fullName evidence="2">Uncharacterized protein</fullName>
    </submittedName>
</protein>
<evidence type="ECO:0000313" key="3">
    <source>
        <dbReference type="Proteomes" id="UP000192042"/>
    </source>
</evidence>